<name>A0AA35Z8S5_LACSI</name>
<evidence type="ECO:0000313" key="4">
    <source>
        <dbReference type="EMBL" id="CAI9288050.1"/>
    </source>
</evidence>
<dbReference type="InterPro" id="IPR005379">
    <property type="entry name" value="FDM1-5/IDN2_XH"/>
</dbReference>
<proteinExistence type="predicted"/>
<sequence length="535" mass="61794">MIIAGRSRVVTIESEAEFNTLLRKIQDESLPTVFYFTAIWCGPCRFVSPLIGELSEQYTNVTTYKIGIDQEGMGDALAKLNIPAMPRLNLLRSLVVADPSQTIISNRIATDWPVAKILVSSSDITIDNHLGCGDLVRHVEDMVDNLLIHVQILTLLSPCGHGGSSAVTPGYEAKPHVLAVCWEIGEMENSILSIYDDVLPAHTSDLQRVDEKITAKCEKFLQDYKQRFLQTEALCEYLQQREFEIKKQEQKLLKDKRKLELKKRAREVSSCKQLVNECYSSRKAAEGLKREIDMLHKRRAELEDKLKAENFEVLQSEIMQLEMAIQVIEDDEREPIDLEEKLKNSQSKLIQKDEQLQELKEQLQELKDRVNTVCLAIQRKNDEMQDARQELIHGLEMYPYCSYVGIKTMGVVDSMPFYFGCHLTKKTRKETKKNPTNLLVKCRKLVEDQNWHPFKVGSDEKEIIDEENEEMVRLKAECSEEQYHAVVTALKERNEYEINGKHPVQELWNYKEKRKASLKEGIDCILEAWKIHKHQ</sequence>
<feature type="domain" description="Factor of DNA methylation 1-5/IDN2" evidence="3">
    <location>
        <begin position="407"/>
        <end position="534"/>
    </location>
</feature>
<keyword evidence="5" id="KW-1185">Reference proteome</keyword>
<evidence type="ECO:0000313" key="5">
    <source>
        <dbReference type="Proteomes" id="UP001177003"/>
    </source>
</evidence>
<evidence type="ECO:0000256" key="1">
    <source>
        <dbReference type="SAM" id="Coils"/>
    </source>
</evidence>
<feature type="coiled-coil region" evidence="1">
    <location>
        <begin position="245"/>
        <end position="376"/>
    </location>
</feature>
<evidence type="ECO:0000259" key="3">
    <source>
        <dbReference type="Pfam" id="PF03469"/>
    </source>
</evidence>
<dbReference type="PANTHER" id="PTHR21596:SF23">
    <property type="entry name" value="FACTOR OF DNA METHYLATION 4"/>
    <property type="match status" value="1"/>
</dbReference>
<dbReference type="SUPFAM" id="SSF52833">
    <property type="entry name" value="Thioredoxin-like"/>
    <property type="match status" value="1"/>
</dbReference>
<accession>A0AA35Z8S5</accession>
<dbReference type="InterPro" id="IPR036249">
    <property type="entry name" value="Thioredoxin-like_sf"/>
</dbReference>
<dbReference type="GO" id="GO:0080188">
    <property type="term" value="P:gene silencing by siRNA-directed DNA methylation"/>
    <property type="evidence" value="ECO:0007669"/>
    <property type="project" value="InterPro"/>
</dbReference>
<evidence type="ECO:0008006" key="6">
    <source>
        <dbReference type="Google" id="ProtNLM"/>
    </source>
</evidence>
<evidence type="ECO:0000259" key="2">
    <source>
        <dbReference type="Pfam" id="PF00085"/>
    </source>
</evidence>
<gene>
    <name evidence="4" type="ORF">LSALG_LOCUS27376</name>
</gene>
<reference evidence="4" key="1">
    <citation type="submission" date="2023-04" db="EMBL/GenBank/DDBJ databases">
        <authorList>
            <person name="Vijverberg K."/>
            <person name="Xiong W."/>
            <person name="Schranz E."/>
        </authorList>
    </citation>
    <scope>NUCLEOTIDE SEQUENCE</scope>
</reference>
<dbReference type="Proteomes" id="UP001177003">
    <property type="component" value="Chromosome 5"/>
</dbReference>
<dbReference type="Gene3D" id="3.40.30.10">
    <property type="entry name" value="Glutaredoxin"/>
    <property type="match status" value="1"/>
</dbReference>
<keyword evidence="1" id="KW-0175">Coiled coil</keyword>
<dbReference type="EMBL" id="OX465081">
    <property type="protein sequence ID" value="CAI9288050.1"/>
    <property type="molecule type" value="Genomic_DNA"/>
</dbReference>
<dbReference type="InterPro" id="IPR045177">
    <property type="entry name" value="FDM1-5/IDN2"/>
</dbReference>
<dbReference type="Pfam" id="PF00085">
    <property type="entry name" value="Thioredoxin"/>
    <property type="match status" value="1"/>
</dbReference>
<dbReference type="PANTHER" id="PTHR21596">
    <property type="entry name" value="RIBONUCLEASE P SUBUNIT P38"/>
    <property type="match status" value="1"/>
</dbReference>
<protein>
    <recommendedName>
        <fullName evidence="6">Thioredoxin domain-containing protein</fullName>
    </recommendedName>
</protein>
<dbReference type="AlphaFoldDB" id="A0AA35Z8S5"/>
<dbReference type="CDD" id="cd02947">
    <property type="entry name" value="TRX_family"/>
    <property type="match status" value="1"/>
</dbReference>
<organism evidence="4 5">
    <name type="scientific">Lactuca saligna</name>
    <name type="common">Willowleaf lettuce</name>
    <dbReference type="NCBI Taxonomy" id="75948"/>
    <lineage>
        <taxon>Eukaryota</taxon>
        <taxon>Viridiplantae</taxon>
        <taxon>Streptophyta</taxon>
        <taxon>Embryophyta</taxon>
        <taxon>Tracheophyta</taxon>
        <taxon>Spermatophyta</taxon>
        <taxon>Magnoliopsida</taxon>
        <taxon>eudicotyledons</taxon>
        <taxon>Gunneridae</taxon>
        <taxon>Pentapetalae</taxon>
        <taxon>asterids</taxon>
        <taxon>campanulids</taxon>
        <taxon>Asterales</taxon>
        <taxon>Asteraceae</taxon>
        <taxon>Cichorioideae</taxon>
        <taxon>Cichorieae</taxon>
        <taxon>Lactucinae</taxon>
        <taxon>Lactuca</taxon>
    </lineage>
</organism>
<dbReference type="InterPro" id="IPR013766">
    <property type="entry name" value="Thioredoxin_domain"/>
</dbReference>
<dbReference type="Pfam" id="PF03469">
    <property type="entry name" value="XH"/>
    <property type="match status" value="1"/>
</dbReference>
<feature type="domain" description="Thioredoxin" evidence="2">
    <location>
        <begin position="12"/>
        <end position="92"/>
    </location>
</feature>